<dbReference type="Gene3D" id="2.60.40.1120">
    <property type="entry name" value="Carboxypeptidase-like, regulatory domain"/>
    <property type="match status" value="1"/>
</dbReference>
<keyword evidence="3" id="KW-1134">Transmembrane beta strand</keyword>
<name>A0A3N0F030_SINP1</name>
<evidence type="ECO:0000256" key="8">
    <source>
        <dbReference type="SAM" id="SignalP"/>
    </source>
</evidence>
<keyword evidence="10" id="KW-0675">Receptor</keyword>
<keyword evidence="7" id="KW-0998">Cell outer membrane</keyword>
<dbReference type="OrthoDB" id="9804995at2"/>
<keyword evidence="6" id="KW-0472">Membrane</keyword>
<sequence length="787" mass="88048">MKTTSFAIIFLFLASVVSAQSVSQIVKGRITDRQTEMPLMGATVEILTVDPVLGVVTDTDGYFRIEGVPLGRHDIRVSYMGYTAVTLPSIRVMAGKEVVVNSSLEESIVQMDEVVVTSGEQKGRPRNEMAAVSARSFSLEEVTRFSGAANDASRMAANYAGVNINNDSRNDLVIRGNSPIGVLWRLEGIPIPNPNHFSTLGTTGGPVSALNTNLLSNSDFLTGAFPAEYGNANAGVFDIRFRNGNRDRLEATAQLAAFSGLEAMIEGPLLKKNGGSFVVSYRQSFVELAQNMGLEVGTTATPGYNDLSFKVDTGYGKFGRFTLFGIGGASNIFFDADDVEEDDFFANQNEDADVDSRLGVIGLNHHFAFNENTYLKTSLAVSGTGTKVSIDRVNDDGSRTLSEEVDDNNTRYTFSAYVNSKFSAKHTFRSGVVAELYTLDTYAWDTEYGRQRVLRDFEGTMALYQAYAQSRYKFTDRWELNTGIHVQYLNENEDFVVEPRLSLKWRFRPDQSFTAGFGVHHQMLPLPVYLLESVDDGGQRVQSNIDLGFLQSLHYVLGYDLQLSADWRLKAEVYYQDLRKVPVDPFPSSFTLLNVGDDFGFPDNDFLVNEGSGRNYGVELTLEKFFSKGYYGLFTGSWYDSGYKGSDGISRNTAFNNRYILNFLAGKEFLVGKGKRNIFNVDMKFTTAGGRYYTPIDLEGSMAAGREVKFDEIAYSERFSPYLRLDIKVGFQWNSKKGKLSQQFYLDFQNITNRDNIFLQRYNESSATINTLYQRGFFPDILYRIQF</sequence>
<dbReference type="GO" id="GO:0044718">
    <property type="term" value="P:siderophore transmembrane transport"/>
    <property type="evidence" value="ECO:0007669"/>
    <property type="project" value="TreeGrafter"/>
</dbReference>
<evidence type="ECO:0000256" key="1">
    <source>
        <dbReference type="ARBA" id="ARBA00004571"/>
    </source>
</evidence>
<keyword evidence="4" id="KW-0812">Transmembrane</keyword>
<evidence type="ECO:0000256" key="3">
    <source>
        <dbReference type="ARBA" id="ARBA00022452"/>
    </source>
</evidence>
<dbReference type="SUPFAM" id="SSF56935">
    <property type="entry name" value="Porins"/>
    <property type="match status" value="1"/>
</dbReference>
<evidence type="ECO:0000256" key="2">
    <source>
        <dbReference type="ARBA" id="ARBA00022448"/>
    </source>
</evidence>
<comment type="subcellular location">
    <subcellularLocation>
        <location evidence="1">Cell outer membrane</location>
        <topology evidence="1">Multi-pass membrane protein</topology>
    </subcellularLocation>
</comment>
<evidence type="ECO:0000256" key="7">
    <source>
        <dbReference type="ARBA" id="ARBA00023237"/>
    </source>
</evidence>
<gene>
    <name evidence="10" type="ORF">ED312_02495</name>
</gene>
<dbReference type="InterPro" id="IPR036942">
    <property type="entry name" value="Beta-barrel_TonB_sf"/>
</dbReference>
<reference evidence="10 11" key="1">
    <citation type="submission" date="2018-10" db="EMBL/GenBank/DDBJ databases">
        <title>Sinomicrobium pectinilyticum sp. nov., a pectinase-producing bacterium isolated from alkaline and saline soil, and emended description of the genus Sinomicrobium.</title>
        <authorList>
            <person name="Cheng B."/>
            <person name="Li C."/>
            <person name="Lai Q."/>
            <person name="Du M."/>
            <person name="Shao Z."/>
            <person name="Xu P."/>
            <person name="Yang C."/>
        </authorList>
    </citation>
    <scope>NUCLEOTIDE SEQUENCE [LARGE SCALE GENOMIC DNA]</scope>
    <source>
        <strain evidence="10 11">5DNS001</strain>
    </source>
</reference>
<keyword evidence="2" id="KW-0813">Transport</keyword>
<dbReference type="SUPFAM" id="SSF49464">
    <property type="entry name" value="Carboxypeptidase regulatory domain-like"/>
    <property type="match status" value="1"/>
</dbReference>
<dbReference type="Gene3D" id="2.170.130.10">
    <property type="entry name" value="TonB-dependent receptor, plug domain"/>
    <property type="match status" value="1"/>
</dbReference>
<feature type="signal peptide" evidence="8">
    <location>
        <begin position="1"/>
        <end position="19"/>
    </location>
</feature>
<dbReference type="AlphaFoldDB" id="A0A3N0F030"/>
<dbReference type="InterPro" id="IPR039426">
    <property type="entry name" value="TonB-dep_rcpt-like"/>
</dbReference>
<dbReference type="PANTHER" id="PTHR30069:SF29">
    <property type="entry name" value="HEMOGLOBIN AND HEMOGLOBIN-HAPTOGLOBIN-BINDING PROTEIN 1-RELATED"/>
    <property type="match status" value="1"/>
</dbReference>
<evidence type="ECO:0000313" key="11">
    <source>
        <dbReference type="Proteomes" id="UP000267469"/>
    </source>
</evidence>
<feature type="domain" description="TonB-dependent receptor plug" evidence="9">
    <location>
        <begin position="132"/>
        <end position="235"/>
    </location>
</feature>
<dbReference type="RefSeq" id="WP_123214421.1">
    <property type="nucleotide sequence ID" value="NZ_RJTM01000011.1"/>
</dbReference>
<dbReference type="InterPro" id="IPR008969">
    <property type="entry name" value="CarboxyPept-like_regulatory"/>
</dbReference>
<dbReference type="InterPro" id="IPR037066">
    <property type="entry name" value="Plug_dom_sf"/>
</dbReference>
<organism evidence="10 11">
    <name type="scientific">Sinomicrobium pectinilyticum</name>
    <dbReference type="NCBI Taxonomy" id="1084421"/>
    <lineage>
        <taxon>Bacteria</taxon>
        <taxon>Pseudomonadati</taxon>
        <taxon>Bacteroidota</taxon>
        <taxon>Flavobacteriia</taxon>
        <taxon>Flavobacteriales</taxon>
        <taxon>Flavobacteriaceae</taxon>
        <taxon>Sinomicrobium</taxon>
    </lineage>
</organism>
<dbReference type="PANTHER" id="PTHR30069">
    <property type="entry name" value="TONB-DEPENDENT OUTER MEMBRANE RECEPTOR"/>
    <property type="match status" value="1"/>
</dbReference>
<protein>
    <submittedName>
        <fullName evidence="10">TonB-dependent receptor</fullName>
    </submittedName>
</protein>
<evidence type="ECO:0000259" key="9">
    <source>
        <dbReference type="Pfam" id="PF07715"/>
    </source>
</evidence>
<dbReference type="GO" id="GO:0015344">
    <property type="term" value="F:siderophore uptake transmembrane transporter activity"/>
    <property type="evidence" value="ECO:0007669"/>
    <property type="project" value="TreeGrafter"/>
</dbReference>
<dbReference type="Pfam" id="PF07715">
    <property type="entry name" value="Plug"/>
    <property type="match status" value="1"/>
</dbReference>
<comment type="caution">
    <text evidence="10">The sequence shown here is derived from an EMBL/GenBank/DDBJ whole genome shotgun (WGS) entry which is preliminary data.</text>
</comment>
<evidence type="ECO:0000256" key="5">
    <source>
        <dbReference type="ARBA" id="ARBA00022729"/>
    </source>
</evidence>
<proteinExistence type="predicted"/>
<evidence type="ECO:0000313" key="10">
    <source>
        <dbReference type="EMBL" id="RNL93510.1"/>
    </source>
</evidence>
<dbReference type="GO" id="GO:0009279">
    <property type="term" value="C:cell outer membrane"/>
    <property type="evidence" value="ECO:0007669"/>
    <property type="project" value="UniProtKB-SubCell"/>
</dbReference>
<dbReference type="Gene3D" id="2.40.170.20">
    <property type="entry name" value="TonB-dependent receptor, beta-barrel domain"/>
    <property type="match status" value="1"/>
</dbReference>
<evidence type="ECO:0000256" key="6">
    <source>
        <dbReference type="ARBA" id="ARBA00023136"/>
    </source>
</evidence>
<feature type="chain" id="PRO_5018258464" evidence="8">
    <location>
        <begin position="20"/>
        <end position="787"/>
    </location>
</feature>
<dbReference type="Pfam" id="PF13715">
    <property type="entry name" value="CarbopepD_reg_2"/>
    <property type="match status" value="1"/>
</dbReference>
<keyword evidence="11" id="KW-1185">Reference proteome</keyword>
<dbReference type="InterPro" id="IPR012910">
    <property type="entry name" value="Plug_dom"/>
</dbReference>
<accession>A0A3N0F030</accession>
<dbReference type="EMBL" id="RJTM01000011">
    <property type="protein sequence ID" value="RNL93510.1"/>
    <property type="molecule type" value="Genomic_DNA"/>
</dbReference>
<keyword evidence="5 8" id="KW-0732">Signal</keyword>
<dbReference type="Proteomes" id="UP000267469">
    <property type="component" value="Unassembled WGS sequence"/>
</dbReference>
<evidence type="ECO:0000256" key="4">
    <source>
        <dbReference type="ARBA" id="ARBA00022692"/>
    </source>
</evidence>